<reference evidence="4 5" key="1">
    <citation type="journal article" date="2014" name="Int. J. Syst. Evol. Microbiol.">
        <title>Carboxylicivirga gen. nov. in the family Marinilabiliaceae with two novel species, Carboxylicivirga mesophila sp. nov. and Carboxylicivirga taeanensis sp. nov., and reclassification of Cytophaga fermentans as Saccharicrinis fermentans gen. nov., comb. nov.</title>
        <authorList>
            <person name="Yang S.H."/>
            <person name="Seo H.S."/>
            <person name="Woo J.H."/>
            <person name="Oh H.M."/>
            <person name="Jang H."/>
            <person name="Lee J.H."/>
            <person name="Kim S.J."/>
            <person name="Kwon K.K."/>
        </authorList>
    </citation>
    <scope>NUCLEOTIDE SEQUENCE [LARGE SCALE GENOMIC DNA]</scope>
    <source>
        <strain evidence="4 5">JCM 18290</strain>
    </source>
</reference>
<evidence type="ECO:0000256" key="2">
    <source>
        <dbReference type="PROSITE-ProRule" id="PRU00335"/>
    </source>
</evidence>
<evidence type="ECO:0000259" key="3">
    <source>
        <dbReference type="PROSITE" id="PS50977"/>
    </source>
</evidence>
<keyword evidence="5" id="KW-1185">Reference proteome</keyword>
<feature type="DNA-binding region" description="H-T-H motif" evidence="2">
    <location>
        <begin position="25"/>
        <end position="44"/>
    </location>
</feature>
<dbReference type="InterPro" id="IPR001647">
    <property type="entry name" value="HTH_TetR"/>
</dbReference>
<gene>
    <name evidence="4" type="ORF">KEM09_19610</name>
</gene>
<keyword evidence="1 2" id="KW-0238">DNA-binding</keyword>
<name>A0ABS5KF45_9BACT</name>
<dbReference type="SUPFAM" id="SSF46689">
    <property type="entry name" value="Homeodomain-like"/>
    <property type="match status" value="1"/>
</dbReference>
<comment type="caution">
    <text evidence="4">The sequence shown here is derived from an EMBL/GenBank/DDBJ whole genome shotgun (WGS) entry which is preliminary data.</text>
</comment>
<dbReference type="RefSeq" id="WP_212231099.1">
    <property type="nucleotide sequence ID" value="NZ_JAGUCN010000031.1"/>
</dbReference>
<sequence>MKSQTYHKWLEAAYLEFGLSGPEFSLKALAQKTNLPRATLYYHFDHKEHLIDQLLILHKSRVEEFLKQLRTEVKVLIPDLYVLMSKFKPAVLFHRQLLKNCHETRYCELYQHANKQSIHILLPLIKLLFDADKSDQEIIEFYNTLTDAWYIRLHPAQVNTDYMTELAIEIMDNTLGLYNTIDIGHNTKQ</sequence>
<proteinExistence type="predicted"/>
<dbReference type="Proteomes" id="UP000721861">
    <property type="component" value="Unassembled WGS sequence"/>
</dbReference>
<dbReference type="PROSITE" id="PS50977">
    <property type="entry name" value="HTH_TETR_2"/>
    <property type="match status" value="1"/>
</dbReference>
<dbReference type="EMBL" id="JAGUCN010000031">
    <property type="protein sequence ID" value="MBS2213625.1"/>
    <property type="molecule type" value="Genomic_DNA"/>
</dbReference>
<accession>A0ABS5KF45</accession>
<evidence type="ECO:0000256" key="1">
    <source>
        <dbReference type="ARBA" id="ARBA00023125"/>
    </source>
</evidence>
<feature type="domain" description="HTH tetR-type" evidence="3">
    <location>
        <begin position="3"/>
        <end position="62"/>
    </location>
</feature>
<dbReference type="InterPro" id="IPR009057">
    <property type="entry name" value="Homeodomain-like_sf"/>
</dbReference>
<dbReference type="Gene3D" id="1.10.357.10">
    <property type="entry name" value="Tetracycline Repressor, domain 2"/>
    <property type="match status" value="1"/>
</dbReference>
<organism evidence="4 5">
    <name type="scientific">Carboxylicivirga mesophila</name>
    <dbReference type="NCBI Taxonomy" id="1166478"/>
    <lineage>
        <taxon>Bacteria</taxon>
        <taxon>Pseudomonadati</taxon>
        <taxon>Bacteroidota</taxon>
        <taxon>Bacteroidia</taxon>
        <taxon>Marinilabiliales</taxon>
        <taxon>Marinilabiliaceae</taxon>
        <taxon>Carboxylicivirga</taxon>
    </lineage>
</organism>
<dbReference type="Pfam" id="PF00440">
    <property type="entry name" value="TetR_N"/>
    <property type="match status" value="1"/>
</dbReference>
<evidence type="ECO:0000313" key="4">
    <source>
        <dbReference type="EMBL" id="MBS2213625.1"/>
    </source>
</evidence>
<evidence type="ECO:0000313" key="5">
    <source>
        <dbReference type="Proteomes" id="UP000721861"/>
    </source>
</evidence>
<protein>
    <submittedName>
        <fullName evidence="4">TetR/AcrR family transcriptional regulator</fullName>
    </submittedName>
</protein>